<keyword evidence="3" id="KW-1185">Reference proteome</keyword>
<name>A0A1H2TYD9_THIRO</name>
<feature type="compositionally biased region" description="Basic and acidic residues" evidence="1">
    <location>
        <begin position="32"/>
        <end position="42"/>
    </location>
</feature>
<dbReference type="STRING" id="1058.SAMN05421783_104226"/>
<accession>A0A1H2TYD9</accession>
<feature type="region of interest" description="Disordered" evidence="1">
    <location>
        <begin position="1"/>
        <end position="76"/>
    </location>
</feature>
<evidence type="ECO:0000313" key="3">
    <source>
        <dbReference type="Proteomes" id="UP000198816"/>
    </source>
</evidence>
<evidence type="ECO:0000256" key="1">
    <source>
        <dbReference type="SAM" id="MobiDB-lite"/>
    </source>
</evidence>
<sequence>MKSSTVCRREPVLDRTPSLMHETARSLAQRWPENDRSRHDRGGSTPSPGIGVATPASGALPNARPQAPGADIGGDDSAMRVLSQSWRSMRDDDECFAGHDGSSVAGRCVGATRAGSASGWSRSAPRSSCKPRVALGAERRERRDTAGAVSRARGWAWRHVLANEAFSELHAWTGPVPRAGTGPPRSLLFSSFSLHCGLRAQLGPEGPCRFASRRSSRLAFSPA</sequence>
<gene>
    <name evidence="2" type="ORF">SAMN05421783_104226</name>
</gene>
<proteinExistence type="predicted"/>
<dbReference type="EMBL" id="FNNZ01000004">
    <property type="protein sequence ID" value="SDW48778.1"/>
    <property type="molecule type" value="Genomic_DNA"/>
</dbReference>
<evidence type="ECO:0000313" key="2">
    <source>
        <dbReference type="EMBL" id="SDW48778.1"/>
    </source>
</evidence>
<dbReference type="Proteomes" id="UP000198816">
    <property type="component" value="Unassembled WGS sequence"/>
</dbReference>
<reference evidence="3" key="1">
    <citation type="submission" date="2016-10" db="EMBL/GenBank/DDBJ databases">
        <authorList>
            <person name="Varghese N."/>
            <person name="Submissions S."/>
        </authorList>
    </citation>
    <scope>NUCLEOTIDE SEQUENCE [LARGE SCALE GENOMIC DNA]</scope>
    <source>
        <strain evidence="3">DSM 217</strain>
    </source>
</reference>
<dbReference type="AlphaFoldDB" id="A0A1H2TYD9"/>
<protein>
    <submittedName>
        <fullName evidence="2">Uncharacterized protein</fullName>
    </submittedName>
</protein>
<organism evidence="2 3">
    <name type="scientific">Thiocapsa roseopersicina</name>
    <dbReference type="NCBI Taxonomy" id="1058"/>
    <lineage>
        <taxon>Bacteria</taxon>
        <taxon>Pseudomonadati</taxon>
        <taxon>Pseudomonadota</taxon>
        <taxon>Gammaproteobacteria</taxon>
        <taxon>Chromatiales</taxon>
        <taxon>Chromatiaceae</taxon>
        <taxon>Thiocapsa</taxon>
    </lineage>
</organism>